<evidence type="ECO:0000313" key="1">
    <source>
        <dbReference type="EMBL" id="KAJ1887604.1"/>
    </source>
</evidence>
<dbReference type="EMBL" id="JANBPG010001954">
    <property type="protein sequence ID" value="KAJ1887604.1"/>
    <property type="molecule type" value="Genomic_DNA"/>
</dbReference>
<organism evidence="1 2">
    <name type="scientific">Kickxella alabastrina</name>
    <dbReference type="NCBI Taxonomy" id="61397"/>
    <lineage>
        <taxon>Eukaryota</taxon>
        <taxon>Fungi</taxon>
        <taxon>Fungi incertae sedis</taxon>
        <taxon>Zoopagomycota</taxon>
        <taxon>Kickxellomycotina</taxon>
        <taxon>Kickxellomycetes</taxon>
        <taxon>Kickxellales</taxon>
        <taxon>Kickxellaceae</taxon>
        <taxon>Kickxella</taxon>
    </lineage>
</organism>
<name>A0ACC1I6M8_9FUNG</name>
<keyword evidence="1" id="KW-0808">Transferase</keyword>
<dbReference type="Proteomes" id="UP001150581">
    <property type="component" value="Unassembled WGS sequence"/>
</dbReference>
<evidence type="ECO:0000313" key="2">
    <source>
        <dbReference type="Proteomes" id="UP001150581"/>
    </source>
</evidence>
<sequence>MSRVIVLGLSGPSCSGKTTIALNLLKLFPHTVIIHQDDFYKSDNQVPVDSQTGFKDWDCPAAFEMEKLVESICSVRKQLETQEIAAEVGSIRDHFASQWANPPRDVDNLLTSVTLESIRKSVLSSLGVGKTEEIPFSIILVDGILLFHDLTVTENGDMKAHPGKMCDTGLFVYARYLTLKARREARSGYATKDGLWVDPPGYFDKLVWPNFLKYNAEIIAAHLDIGLGNPNGIGACGTAAITSGDSWGGKVAVCSSDMPAEDTLRICAKYIVDEWRKRC</sequence>
<keyword evidence="1" id="KW-0418">Kinase</keyword>
<keyword evidence="2" id="KW-1185">Reference proteome</keyword>
<comment type="caution">
    <text evidence="1">The sequence shown here is derived from an EMBL/GenBank/DDBJ whole genome shotgun (WGS) entry which is preliminary data.</text>
</comment>
<proteinExistence type="predicted"/>
<gene>
    <name evidence="1" type="primary">NRK1_1</name>
    <name evidence="1" type="ORF">LPJ66_009024</name>
</gene>
<protein>
    <submittedName>
        <fullName evidence="1">Ribosylnicotinamide kinase</fullName>
    </submittedName>
</protein>
<accession>A0ACC1I6M8</accession>
<reference evidence="1" key="1">
    <citation type="submission" date="2022-07" db="EMBL/GenBank/DDBJ databases">
        <title>Phylogenomic reconstructions and comparative analyses of Kickxellomycotina fungi.</title>
        <authorList>
            <person name="Reynolds N.K."/>
            <person name="Stajich J.E."/>
            <person name="Barry K."/>
            <person name="Grigoriev I.V."/>
            <person name="Crous P."/>
            <person name="Smith M.E."/>
        </authorList>
    </citation>
    <scope>NUCLEOTIDE SEQUENCE</scope>
    <source>
        <strain evidence="1">Benny 63K</strain>
    </source>
</reference>